<feature type="compositionally biased region" description="Basic and acidic residues" evidence="1">
    <location>
        <begin position="14"/>
        <end position="23"/>
    </location>
</feature>
<organism evidence="3 4">
    <name type="scientific">Streptomyces alboflavus</name>
    <dbReference type="NCBI Taxonomy" id="67267"/>
    <lineage>
        <taxon>Bacteria</taxon>
        <taxon>Bacillati</taxon>
        <taxon>Actinomycetota</taxon>
        <taxon>Actinomycetes</taxon>
        <taxon>Kitasatosporales</taxon>
        <taxon>Streptomycetaceae</taxon>
        <taxon>Streptomyces</taxon>
    </lineage>
</organism>
<dbReference type="EMBL" id="CP021748">
    <property type="protein sequence ID" value="ARX88127.1"/>
    <property type="molecule type" value="Genomic_DNA"/>
</dbReference>
<gene>
    <name evidence="3" type="ORF">SMD44_07614</name>
</gene>
<reference evidence="3 4" key="1">
    <citation type="submission" date="2017-05" db="EMBL/GenBank/DDBJ databases">
        <title>Streptomyces alboflavus Genome sequencing and assembly.</title>
        <authorList>
            <person name="Wang Y."/>
            <person name="Du B."/>
            <person name="Ding Y."/>
            <person name="Liu H."/>
            <person name="Hou Q."/>
            <person name="Liu K."/>
            <person name="Wang C."/>
            <person name="Yao L."/>
        </authorList>
    </citation>
    <scope>NUCLEOTIDE SEQUENCE [LARGE SCALE GENOMIC DNA]</scope>
    <source>
        <strain evidence="3 4">MDJK44</strain>
    </source>
</reference>
<sequence length="144" mass="15711">MYGGGLVVQPARTSGEKSDDESGKPSVFRPTATDITLLTALIVLNVVVAVWNETHHEGHPRFGPWAGLGLQVVVVVVLVVRRVWPLFVLGVATVSAVLMSLSVWLVPGLLVTSVDGSGCGCRWLRRSRRIRRWCIRRGRGVRGC</sequence>
<keyword evidence="2" id="KW-0472">Membrane</keyword>
<dbReference type="Proteomes" id="UP000195880">
    <property type="component" value="Chromosome"/>
</dbReference>
<evidence type="ECO:0000313" key="3">
    <source>
        <dbReference type="EMBL" id="ARX88127.1"/>
    </source>
</evidence>
<evidence type="ECO:0000256" key="1">
    <source>
        <dbReference type="SAM" id="MobiDB-lite"/>
    </source>
</evidence>
<protein>
    <submittedName>
        <fullName evidence="3">Uncharacterized protein</fullName>
    </submittedName>
</protein>
<feature type="region of interest" description="Disordered" evidence="1">
    <location>
        <begin position="1"/>
        <end position="27"/>
    </location>
</feature>
<proteinExistence type="predicted"/>
<name>A0A1Z1WNV0_9ACTN</name>
<evidence type="ECO:0000313" key="4">
    <source>
        <dbReference type="Proteomes" id="UP000195880"/>
    </source>
</evidence>
<keyword evidence="2" id="KW-0812">Transmembrane</keyword>
<feature type="transmembrane region" description="Helical" evidence="2">
    <location>
        <begin position="62"/>
        <end position="80"/>
    </location>
</feature>
<keyword evidence="2" id="KW-1133">Transmembrane helix</keyword>
<feature type="transmembrane region" description="Helical" evidence="2">
    <location>
        <begin position="87"/>
        <end position="106"/>
    </location>
</feature>
<dbReference type="AlphaFoldDB" id="A0A1Z1WNV0"/>
<keyword evidence="4" id="KW-1185">Reference proteome</keyword>
<dbReference type="KEGG" id="salf:SMD44_07614"/>
<accession>A0A1Z1WNV0</accession>
<feature type="transmembrane region" description="Helical" evidence="2">
    <location>
        <begin position="32"/>
        <end position="50"/>
    </location>
</feature>
<evidence type="ECO:0000256" key="2">
    <source>
        <dbReference type="SAM" id="Phobius"/>
    </source>
</evidence>